<reference evidence="2" key="1">
    <citation type="submission" date="2023-03" db="EMBL/GenBank/DDBJ databases">
        <title>Multiphase analysis and comparison of six strains from genera Psychromarinibacter, Lutimaribacter, and Maritimibacter, including a novel species: Psychromarinibacter sediminicola sp. nov.</title>
        <authorList>
            <person name="Wang Y.-H."/>
            <person name="Ye M.-Q."/>
            <person name="Du Z.-J."/>
        </authorList>
    </citation>
    <scope>NUCLEOTIDE SEQUENCE</scope>
    <source>
        <strain evidence="2">C21-152</strain>
    </source>
</reference>
<dbReference type="PANTHER" id="PTHR43433">
    <property type="entry name" value="HYDROLASE, ALPHA/BETA FOLD FAMILY PROTEIN"/>
    <property type="match status" value="1"/>
</dbReference>
<dbReference type="EMBL" id="JARGYC010000181">
    <property type="protein sequence ID" value="MDF0603934.1"/>
    <property type="molecule type" value="Genomic_DNA"/>
</dbReference>
<feature type="domain" description="AB hydrolase-1" evidence="1">
    <location>
        <begin position="10"/>
        <end position="244"/>
    </location>
</feature>
<dbReference type="InterPro" id="IPR000073">
    <property type="entry name" value="AB_hydrolase_1"/>
</dbReference>
<sequence>MIRWSTPFTAALAARGYRVIRFDNRDCGLSTHLDALPAPDFGALAAALVAGERPAMPYSLTDMVNDALALLDALDIDRAHVVGRSMGGMIAQAMASEAPDRVLSLTSIMSGTGNPALPQADPEVMALMTRPRPDPAADPDGFLAHSLAFARRIAGSGSAFDPEAEGRLALQEARRARDPAGTARQLAAMATAGDRRDRLATIAAPTLVVHGTEDPLIPPDHGRDTADAIPGAELMLIDGMGHDLSATVQPRIVDAIDRTARRAS</sequence>
<dbReference type="InterPro" id="IPR029058">
    <property type="entry name" value="AB_hydrolase_fold"/>
</dbReference>
<accession>A0AAE3NXA1</accession>
<dbReference type="Gene3D" id="3.40.50.1820">
    <property type="entry name" value="alpha/beta hydrolase"/>
    <property type="match status" value="1"/>
</dbReference>
<dbReference type="Proteomes" id="UP001220964">
    <property type="component" value="Unassembled WGS sequence"/>
</dbReference>
<dbReference type="GO" id="GO:0046503">
    <property type="term" value="P:glycerolipid catabolic process"/>
    <property type="evidence" value="ECO:0007669"/>
    <property type="project" value="TreeGrafter"/>
</dbReference>
<keyword evidence="2" id="KW-0378">Hydrolase</keyword>
<dbReference type="Pfam" id="PF00561">
    <property type="entry name" value="Abhydrolase_1"/>
    <property type="match status" value="1"/>
</dbReference>
<evidence type="ECO:0000259" key="1">
    <source>
        <dbReference type="Pfam" id="PF00561"/>
    </source>
</evidence>
<dbReference type="SUPFAM" id="SSF53474">
    <property type="entry name" value="alpha/beta-Hydrolases"/>
    <property type="match status" value="1"/>
</dbReference>
<keyword evidence="3" id="KW-1185">Reference proteome</keyword>
<gene>
    <name evidence="2" type="ORF">P1J78_24795</name>
</gene>
<dbReference type="PANTHER" id="PTHR43433:SF5">
    <property type="entry name" value="AB HYDROLASE-1 DOMAIN-CONTAINING PROTEIN"/>
    <property type="match status" value="1"/>
</dbReference>
<protein>
    <submittedName>
        <fullName evidence="2">Alpha/beta fold hydrolase</fullName>
    </submittedName>
</protein>
<evidence type="ECO:0000313" key="2">
    <source>
        <dbReference type="EMBL" id="MDF0603934.1"/>
    </source>
</evidence>
<evidence type="ECO:0000313" key="3">
    <source>
        <dbReference type="Proteomes" id="UP001220964"/>
    </source>
</evidence>
<dbReference type="InterPro" id="IPR050471">
    <property type="entry name" value="AB_hydrolase"/>
</dbReference>
<proteinExistence type="predicted"/>
<dbReference type="AlphaFoldDB" id="A0AAE3NXA1"/>
<organism evidence="2 3">
    <name type="scientific">Psychromarinibacter sediminicola</name>
    <dbReference type="NCBI Taxonomy" id="3033385"/>
    <lineage>
        <taxon>Bacteria</taxon>
        <taxon>Pseudomonadati</taxon>
        <taxon>Pseudomonadota</taxon>
        <taxon>Alphaproteobacteria</taxon>
        <taxon>Rhodobacterales</taxon>
        <taxon>Paracoccaceae</taxon>
        <taxon>Psychromarinibacter</taxon>
    </lineage>
</organism>
<comment type="caution">
    <text evidence="2">The sequence shown here is derived from an EMBL/GenBank/DDBJ whole genome shotgun (WGS) entry which is preliminary data.</text>
</comment>
<name>A0AAE3NXA1_9RHOB</name>
<dbReference type="GO" id="GO:0004806">
    <property type="term" value="F:triacylglycerol lipase activity"/>
    <property type="evidence" value="ECO:0007669"/>
    <property type="project" value="TreeGrafter"/>
</dbReference>